<reference evidence="4 5" key="1">
    <citation type="submission" date="2013-02" db="EMBL/GenBank/DDBJ databases">
        <title>Genome sequence of Candida maltosa Xu316, a potential industrial strain for xylitol and ethanol production.</title>
        <authorList>
            <person name="Yu J."/>
            <person name="Wang Q."/>
            <person name="Geng X."/>
            <person name="Bao W."/>
            <person name="He P."/>
            <person name="Cai J."/>
        </authorList>
    </citation>
    <scope>NUCLEOTIDE SEQUENCE [LARGE SCALE GENOMIC DNA]</scope>
    <source>
        <strain evidence="5">Xu316</strain>
    </source>
</reference>
<dbReference type="InterPro" id="IPR001911">
    <property type="entry name" value="Ribosomal_bS21"/>
</dbReference>
<dbReference type="PANTHER" id="PTHR41237">
    <property type="entry name" value="37S RIBOSOMAL PROTEIN MRP21, MITOCHONDRIAL"/>
    <property type="match status" value="1"/>
</dbReference>
<dbReference type="HOGENOM" id="CLU_119637_0_0_1"/>
<dbReference type="GO" id="GO:0003735">
    <property type="term" value="F:structural constituent of ribosome"/>
    <property type="evidence" value="ECO:0007669"/>
    <property type="project" value="InterPro"/>
</dbReference>
<dbReference type="GO" id="GO:0005763">
    <property type="term" value="C:mitochondrial small ribosomal subunit"/>
    <property type="evidence" value="ECO:0007669"/>
    <property type="project" value="TreeGrafter"/>
</dbReference>
<proteinExistence type="inferred from homology"/>
<protein>
    <submittedName>
        <fullName evidence="4">Uncharacterized protein</fullName>
    </submittedName>
</protein>
<gene>
    <name evidence="4" type="ORF">G210_0800</name>
</gene>
<comment type="caution">
    <text evidence="4">The sequence shown here is derived from an EMBL/GenBank/DDBJ whole genome shotgun (WGS) entry which is preliminary data.</text>
</comment>
<dbReference type="EMBL" id="AOGT01001028">
    <property type="protein sequence ID" value="EMG48601.1"/>
    <property type="molecule type" value="Genomic_DNA"/>
</dbReference>
<dbReference type="OMA" id="YIRPAKY"/>
<sequence>MKELSITRLLKSRIMFRSILGSSITRTVAFQSKPQYFVGSTLTGVRFNSNDAKFDQLKSIFNNKEALPKTETTKSTLNIDELLNNSIPDTNTILNSSEKFSLHEKFGFEQSREPSPREVAKNIRQFGTYSGRVVDVHYNNVSRSFGQVKRLVNENKIRYLQKVQSRYIRPAKYRKQLKREWWRRKFQAGFRDLLHQVNDARRRGY</sequence>
<keyword evidence="5" id="KW-1185">Reference proteome</keyword>
<evidence type="ECO:0000256" key="3">
    <source>
        <dbReference type="ARBA" id="ARBA00023274"/>
    </source>
</evidence>
<evidence type="ECO:0000313" key="4">
    <source>
        <dbReference type="EMBL" id="EMG48601.1"/>
    </source>
</evidence>
<dbReference type="eggNOG" id="ENOG502SYGP">
    <property type="taxonomic scope" value="Eukaryota"/>
</dbReference>
<dbReference type="AlphaFoldDB" id="M3IQ83"/>
<dbReference type="InterPro" id="IPR052837">
    <property type="entry name" value="Mitoribosomal_bS21"/>
</dbReference>
<dbReference type="STRING" id="1245528.M3IQ83"/>
<dbReference type="Pfam" id="PF01165">
    <property type="entry name" value="Ribosomal_S21"/>
    <property type="match status" value="1"/>
</dbReference>
<accession>M3IQ83</accession>
<name>M3IQ83_CANMX</name>
<keyword evidence="2" id="KW-0689">Ribosomal protein</keyword>
<comment type="similarity">
    <text evidence="1">Belongs to the bacterial ribosomal protein bS21 family.</text>
</comment>
<dbReference type="PANTHER" id="PTHR41237:SF1">
    <property type="entry name" value="SMALL RIBOSOMAL SUBUNIT PROTEIN BS21M"/>
    <property type="match status" value="1"/>
</dbReference>
<dbReference type="GO" id="GO:0070124">
    <property type="term" value="P:mitochondrial translational initiation"/>
    <property type="evidence" value="ECO:0007669"/>
    <property type="project" value="TreeGrafter"/>
</dbReference>
<evidence type="ECO:0000313" key="5">
    <source>
        <dbReference type="Proteomes" id="UP000011777"/>
    </source>
</evidence>
<dbReference type="Proteomes" id="UP000011777">
    <property type="component" value="Unassembled WGS sequence"/>
</dbReference>
<keyword evidence="3" id="KW-0687">Ribonucleoprotein</keyword>
<evidence type="ECO:0000256" key="2">
    <source>
        <dbReference type="ARBA" id="ARBA00022980"/>
    </source>
</evidence>
<dbReference type="OrthoDB" id="2501249at2759"/>
<organism evidence="4 5">
    <name type="scientific">Candida maltosa (strain Xu316)</name>
    <name type="common">Yeast</name>
    <dbReference type="NCBI Taxonomy" id="1245528"/>
    <lineage>
        <taxon>Eukaryota</taxon>
        <taxon>Fungi</taxon>
        <taxon>Dikarya</taxon>
        <taxon>Ascomycota</taxon>
        <taxon>Saccharomycotina</taxon>
        <taxon>Pichiomycetes</taxon>
        <taxon>Debaryomycetaceae</taxon>
        <taxon>Candida/Lodderomyces clade</taxon>
        <taxon>Candida</taxon>
    </lineage>
</organism>
<evidence type="ECO:0000256" key="1">
    <source>
        <dbReference type="ARBA" id="ARBA00006640"/>
    </source>
</evidence>